<dbReference type="EnsemblMetazoa" id="XM_793298">
    <property type="protein sequence ID" value="XP_798391"/>
    <property type="gene ID" value="LOC593840"/>
</dbReference>
<evidence type="ECO:0000256" key="2">
    <source>
        <dbReference type="ARBA" id="ARBA00008674"/>
    </source>
</evidence>
<evidence type="ECO:0008006" key="13">
    <source>
        <dbReference type="Google" id="ProtNLM"/>
    </source>
</evidence>
<evidence type="ECO:0000256" key="4">
    <source>
        <dbReference type="ARBA" id="ARBA00022660"/>
    </source>
</evidence>
<keyword evidence="7" id="KW-0249">Electron transport</keyword>
<dbReference type="InParanoid" id="A0A7M7RGN6"/>
<dbReference type="OrthoDB" id="6329847at2759"/>
<evidence type="ECO:0000313" key="11">
    <source>
        <dbReference type="EnsemblMetazoa" id="XP_798391"/>
    </source>
</evidence>
<proteinExistence type="inferred from homology"/>
<evidence type="ECO:0000256" key="6">
    <source>
        <dbReference type="ARBA" id="ARBA00022792"/>
    </source>
</evidence>
<keyword evidence="12" id="KW-1185">Reference proteome</keyword>
<reference evidence="12" key="1">
    <citation type="submission" date="2015-02" db="EMBL/GenBank/DDBJ databases">
        <title>Genome sequencing for Strongylocentrotus purpuratus.</title>
        <authorList>
            <person name="Murali S."/>
            <person name="Liu Y."/>
            <person name="Vee V."/>
            <person name="English A."/>
            <person name="Wang M."/>
            <person name="Skinner E."/>
            <person name="Han Y."/>
            <person name="Muzny D.M."/>
            <person name="Worley K.C."/>
            <person name="Gibbs R.A."/>
        </authorList>
    </citation>
    <scope>NUCLEOTIDE SEQUENCE</scope>
</reference>
<dbReference type="OMA" id="QKHIFAM"/>
<keyword evidence="8" id="KW-1133">Transmembrane helix</keyword>
<evidence type="ECO:0000256" key="8">
    <source>
        <dbReference type="ARBA" id="ARBA00022989"/>
    </source>
</evidence>
<organism evidence="11 12">
    <name type="scientific">Strongylocentrotus purpuratus</name>
    <name type="common">Purple sea urchin</name>
    <dbReference type="NCBI Taxonomy" id="7668"/>
    <lineage>
        <taxon>Eukaryota</taxon>
        <taxon>Metazoa</taxon>
        <taxon>Echinodermata</taxon>
        <taxon>Eleutherozoa</taxon>
        <taxon>Echinozoa</taxon>
        <taxon>Echinoidea</taxon>
        <taxon>Euechinoidea</taxon>
        <taxon>Echinacea</taxon>
        <taxon>Camarodonta</taxon>
        <taxon>Echinidea</taxon>
        <taxon>Strongylocentrotidae</taxon>
        <taxon>Strongylocentrotus</taxon>
    </lineage>
</organism>
<keyword evidence="9" id="KW-0496">Mitochondrion</keyword>
<keyword evidence="3" id="KW-0813">Transport</keyword>
<keyword evidence="6" id="KW-0999">Mitochondrion inner membrane</keyword>
<dbReference type="Pfam" id="PF06374">
    <property type="entry name" value="NDUF_C2"/>
    <property type="match status" value="1"/>
</dbReference>
<dbReference type="GeneID" id="593840"/>
<name>A0A7M7RGN6_STRPU</name>
<dbReference type="PANTHER" id="PTHR13099:SF0">
    <property type="entry name" value="NADH DEHYDROGENASE [UBIQUINONE] 1 SUBUNIT C2-RELATED"/>
    <property type="match status" value="1"/>
</dbReference>
<comment type="subcellular location">
    <subcellularLocation>
        <location evidence="1">Mitochondrion inner membrane</location>
        <topology evidence="1">Single-pass membrane protein</topology>
        <orientation evidence="1">Matrix side</orientation>
    </subcellularLocation>
</comment>
<keyword evidence="5" id="KW-0812">Transmembrane</keyword>
<dbReference type="RefSeq" id="XP_798391.2">
    <property type="nucleotide sequence ID" value="XM_793298.5"/>
</dbReference>
<dbReference type="GO" id="GO:0006120">
    <property type="term" value="P:mitochondrial electron transport, NADH to ubiquinone"/>
    <property type="evidence" value="ECO:0007669"/>
    <property type="project" value="InterPro"/>
</dbReference>
<evidence type="ECO:0000313" key="12">
    <source>
        <dbReference type="Proteomes" id="UP000007110"/>
    </source>
</evidence>
<reference evidence="11" key="2">
    <citation type="submission" date="2021-01" db="UniProtKB">
        <authorList>
            <consortium name="EnsemblMetazoa"/>
        </authorList>
    </citation>
    <scope>IDENTIFICATION</scope>
</reference>
<evidence type="ECO:0000256" key="1">
    <source>
        <dbReference type="ARBA" id="ARBA00004298"/>
    </source>
</evidence>
<comment type="similarity">
    <text evidence="2">Belongs to the complex I NDUFC2 subunit family.</text>
</comment>
<sequence>MCAGYGLASSFVNNGLLRRPFLSGGHRHIIASIIGGSIGYFIGRFESRALAEREFYIEEYVNRHPEDFSKETPKKLGEVTQRWLPVR</sequence>
<evidence type="ECO:0000256" key="5">
    <source>
        <dbReference type="ARBA" id="ARBA00022692"/>
    </source>
</evidence>
<protein>
    <recommendedName>
        <fullName evidence="13">NADH dehydrogenase [ubiquinone] 1 subunit C2</fullName>
    </recommendedName>
</protein>
<evidence type="ECO:0000256" key="3">
    <source>
        <dbReference type="ARBA" id="ARBA00022448"/>
    </source>
</evidence>
<keyword evidence="4" id="KW-0679">Respiratory chain</keyword>
<keyword evidence="10" id="KW-0472">Membrane</keyword>
<dbReference type="Proteomes" id="UP000007110">
    <property type="component" value="Unassembled WGS sequence"/>
</dbReference>
<dbReference type="GO" id="GO:0005743">
    <property type="term" value="C:mitochondrial inner membrane"/>
    <property type="evidence" value="ECO:0007669"/>
    <property type="project" value="UniProtKB-SubCell"/>
</dbReference>
<dbReference type="AlphaFoldDB" id="A0A7M7RGN6"/>
<accession>A0A7M7RGN6</accession>
<evidence type="ECO:0000256" key="9">
    <source>
        <dbReference type="ARBA" id="ARBA00023128"/>
    </source>
</evidence>
<evidence type="ECO:0000256" key="7">
    <source>
        <dbReference type="ARBA" id="ARBA00022982"/>
    </source>
</evidence>
<dbReference type="KEGG" id="spu:593840"/>
<dbReference type="InterPro" id="IPR009423">
    <property type="entry name" value="NDUC2"/>
</dbReference>
<dbReference type="PANTHER" id="PTHR13099">
    <property type="entry name" value="NADH-UBIQUINONE OXIDOREDUCTASE SUBUNIT B14.5B"/>
    <property type="match status" value="1"/>
</dbReference>
<evidence type="ECO:0000256" key="10">
    <source>
        <dbReference type="ARBA" id="ARBA00023136"/>
    </source>
</evidence>